<feature type="non-terminal residue" evidence="4">
    <location>
        <position position="214"/>
    </location>
</feature>
<protein>
    <submittedName>
        <fullName evidence="4">Uncharacterized protein</fullName>
    </submittedName>
</protein>
<dbReference type="PANTHER" id="PTHR24189:SF50">
    <property type="entry name" value="ANKYRIN REPEAT AND SOCS BOX PROTEIN 2"/>
    <property type="match status" value="1"/>
</dbReference>
<dbReference type="InterPro" id="IPR036770">
    <property type="entry name" value="Ankyrin_rpt-contain_sf"/>
</dbReference>
<dbReference type="PROSITE" id="PS50088">
    <property type="entry name" value="ANK_REPEAT"/>
    <property type="match status" value="4"/>
</dbReference>
<evidence type="ECO:0000256" key="3">
    <source>
        <dbReference type="PROSITE-ProRule" id="PRU00023"/>
    </source>
</evidence>
<dbReference type="Proteomes" id="UP000184383">
    <property type="component" value="Unassembled WGS sequence"/>
</dbReference>
<dbReference type="EMBL" id="KV878211">
    <property type="protein sequence ID" value="OJJ37904.1"/>
    <property type="molecule type" value="Genomic_DNA"/>
</dbReference>
<keyword evidence="5" id="KW-1185">Reference proteome</keyword>
<keyword evidence="2 3" id="KW-0040">ANK repeat</keyword>
<reference evidence="5" key="1">
    <citation type="journal article" date="2017" name="Genome Biol.">
        <title>Comparative genomics reveals high biological diversity and specific adaptations in the industrially and medically important fungal genus Aspergillus.</title>
        <authorList>
            <person name="de Vries R.P."/>
            <person name="Riley R."/>
            <person name="Wiebenga A."/>
            <person name="Aguilar-Osorio G."/>
            <person name="Amillis S."/>
            <person name="Uchima C.A."/>
            <person name="Anderluh G."/>
            <person name="Asadollahi M."/>
            <person name="Askin M."/>
            <person name="Barry K."/>
            <person name="Battaglia E."/>
            <person name="Bayram O."/>
            <person name="Benocci T."/>
            <person name="Braus-Stromeyer S.A."/>
            <person name="Caldana C."/>
            <person name="Canovas D."/>
            <person name="Cerqueira G.C."/>
            <person name="Chen F."/>
            <person name="Chen W."/>
            <person name="Choi C."/>
            <person name="Clum A."/>
            <person name="Dos Santos R.A."/>
            <person name="Damasio A.R."/>
            <person name="Diallinas G."/>
            <person name="Emri T."/>
            <person name="Fekete E."/>
            <person name="Flipphi M."/>
            <person name="Freyberg S."/>
            <person name="Gallo A."/>
            <person name="Gournas C."/>
            <person name="Habgood R."/>
            <person name="Hainaut M."/>
            <person name="Harispe M.L."/>
            <person name="Henrissat B."/>
            <person name="Hilden K.S."/>
            <person name="Hope R."/>
            <person name="Hossain A."/>
            <person name="Karabika E."/>
            <person name="Karaffa L."/>
            <person name="Karanyi Z."/>
            <person name="Krasevec N."/>
            <person name="Kuo A."/>
            <person name="Kusch H."/>
            <person name="LaButti K."/>
            <person name="Lagendijk E.L."/>
            <person name="Lapidus A."/>
            <person name="Levasseur A."/>
            <person name="Lindquist E."/>
            <person name="Lipzen A."/>
            <person name="Logrieco A.F."/>
            <person name="MacCabe A."/>
            <person name="Maekelae M.R."/>
            <person name="Malavazi I."/>
            <person name="Melin P."/>
            <person name="Meyer V."/>
            <person name="Mielnichuk N."/>
            <person name="Miskei M."/>
            <person name="Molnar A.P."/>
            <person name="Mule G."/>
            <person name="Ngan C.Y."/>
            <person name="Orejas M."/>
            <person name="Orosz E."/>
            <person name="Ouedraogo J.P."/>
            <person name="Overkamp K.M."/>
            <person name="Park H.-S."/>
            <person name="Perrone G."/>
            <person name="Piumi F."/>
            <person name="Punt P.J."/>
            <person name="Ram A.F."/>
            <person name="Ramon A."/>
            <person name="Rauscher S."/>
            <person name="Record E."/>
            <person name="Riano-Pachon D.M."/>
            <person name="Robert V."/>
            <person name="Roehrig J."/>
            <person name="Ruller R."/>
            <person name="Salamov A."/>
            <person name="Salih N.S."/>
            <person name="Samson R.A."/>
            <person name="Sandor E."/>
            <person name="Sanguinetti M."/>
            <person name="Schuetze T."/>
            <person name="Sepcic K."/>
            <person name="Shelest E."/>
            <person name="Sherlock G."/>
            <person name="Sophianopoulou V."/>
            <person name="Squina F.M."/>
            <person name="Sun H."/>
            <person name="Susca A."/>
            <person name="Todd R.B."/>
            <person name="Tsang A."/>
            <person name="Unkles S.E."/>
            <person name="van de Wiele N."/>
            <person name="van Rossen-Uffink D."/>
            <person name="Oliveira J.V."/>
            <person name="Vesth T.C."/>
            <person name="Visser J."/>
            <person name="Yu J.-H."/>
            <person name="Zhou M."/>
            <person name="Andersen M.R."/>
            <person name="Archer D.B."/>
            <person name="Baker S.E."/>
            <person name="Benoit I."/>
            <person name="Brakhage A.A."/>
            <person name="Braus G.H."/>
            <person name="Fischer R."/>
            <person name="Frisvad J.C."/>
            <person name="Goldman G.H."/>
            <person name="Houbraken J."/>
            <person name="Oakley B."/>
            <person name="Pocsi I."/>
            <person name="Scazzocchio C."/>
            <person name="Seiboth B."/>
            <person name="vanKuyk P.A."/>
            <person name="Wortman J."/>
            <person name="Dyer P.S."/>
            <person name="Grigoriev I.V."/>
        </authorList>
    </citation>
    <scope>NUCLEOTIDE SEQUENCE [LARGE SCALE GENOMIC DNA]</scope>
    <source>
        <strain evidence="5">DTO 134E9</strain>
    </source>
</reference>
<dbReference type="STRING" id="1073089.A0A1L9RSN2"/>
<feature type="repeat" description="ANK" evidence="3">
    <location>
        <begin position="28"/>
        <end position="60"/>
    </location>
</feature>
<proteinExistence type="predicted"/>
<dbReference type="Gene3D" id="1.25.40.20">
    <property type="entry name" value="Ankyrin repeat-containing domain"/>
    <property type="match status" value="2"/>
</dbReference>
<feature type="repeat" description="ANK" evidence="3">
    <location>
        <begin position="170"/>
        <end position="202"/>
    </location>
</feature>
<dbReference type="GeneID" id="63755461"/>
<dbReference type="VEuPathDB" id="FungiDB:ASPWEDRAFT_96405"/>
<dbReference type="GO" id="GO:0005634">
    <property type="term" value="C:nucleus"/>
    <property type="evidence" value="ECO:0007669"/>
    <property type="project" value="TreeGrafter"/>
</dbReference>
<gene>
    <name evidence="4" type="ORF">ASPWEDRAFT_96405</name>
</gene>
<sequence>AAARDGHVSIVERLLQKGVDPDYRDEPWGRSPISQAAEYGHPAVIELLVKNGVDPNMKDVNGYADSQRSAGQTPLMWAARCDATDACRVLLENGADPCLSSDYGHTALWWATSRDPGPAKLILEYGADPNEFDMNGRHPLSLSAEWNKNPVVCHLLDHPEIDVNLQERNTGRTALWRAAAKGHTAVVESLVKKGANVHIQDNDGLSALKMAADR</sequence>
<dbReference type="PROSITE" id="PS50297">
    <property type="entry name" value="ANK_REP_REGION"/>
    <property type="match status" value="4"/>
</dbReference>
<dbReference type="PANTHER" id="PTHR24189">
    <property type="entry name" value="MYOTROPHIN"/>
    <property type="match status" value="1"/>
</dbReference>
<dbReference type="OrthoDB" id="20872at2759"/>
<accession>A0A1L9RSN2</accession>
<feature type="repeat" description="ANK" evidence="3">
    <location>
        <begin position="1"/>
        <end position="26"/>
    </location>
</feature>
<evidence type="ECO:0000313" key="4">
    <source>
        <dbReference type="EMBL" id="OJJ37904.1"/>
    </source>
</evidence>
<evidence type="ECO:0000256" key="2">
    <source>
        <dbReference type="ARBA" id="ARBA00023043"/>
    </source>
</evidence>
<dbReference type="InterPro" id="IPR050745">
    <property type="entry name" value="Multifunctional_regulatory"/>
</dbReference>
<dbReference type="Pfam" id="PF12796">
    <property type="entry name" value="Ank_2"/>
    <property type="match status" value="2"/>
</dbReference>
<dbReference type="InterPro" id="IPR002110">
    <property type="entry name" value="Ankyrin_rpt"/>
</dbReference>
<dbReference type="Pfam" id="PF00023">
    <property type="entry name" value="Ank"/>
    <property type="match status" value="1"/>
</dbReference>
<organism evidence="4 5">
    <name type="scientific">Aspergillus wentii DTO 134E9</name>
    <dbReference type="NCBI Taxonomy" id="1073089"/>
    <lineage>
        <taxon>Eukaryota</taxon>
        <taxon>Fungi</taxon>
        <taxon>Dikarya</taxon>
        <taxon>Ascomycota</taxon>
        <taxon>Pezizomycotina</taxon>
        <taxon>Eurotiomycetes</taxon>
        <taxon>Eurotiomycetidae</taxon>
        <taxon>Eurotiales</taxon>
        <taxon>Aspergillaceae</taxon>
        <taxon>Aspergillus</taxon>
        <taxon>Aspergillus subgen. Cremei</taxon>
    </lineage>
</organism>
<evidence type="ECO:0000256" key="1">
    <source>
        <dbReference type="ARBA" id="ARBA00022737"/>
    </source>
</evidence>
<name>A0A1L9RSN2_ASPWE</name>
<feature type="non-terminal residue" evidence="4">
    <location>
        <position position="1"/>
    </location>
</feature>
<dbReference type="SMART" id="SM00248">
    <property type="entry name" value="ANK"/>
    <property type="match status" value="6"/>
</dbReference>
<dbReference type="GO" id="GO:0005737">
    <property type="term" value="C:cytoplasm"/>
    <property type="evidence" value="ECO:0007669"/>
    <property type="project" value="TreeGrafter"/>
</dbReference>
<dbReference type="AlphaFoldDB" id="A0A1L9RSN2"/>
<feature type="repeat" description="ANK" evidence="3">
    <location>
        <begin position="70"/>
        <end position="102"/>
    </location>
</feature>
<dbReference type="RefSeq" id="XP_040691580.1">
    <property type="nucleotide sequence ID" value="XM_040839613.1"/>
</dbReference>
<evidence type="ECO:0000313" key="5">
    <source>
        <dbReference type="Proteomes" id="UP000184383"/>
    </source>
</evidence>
<keyword evidence="1" id="KW-0677">Repeat</keyword>
<dbReference type="SUPFAM" id="SSF48403">
    <property type="entry name" value="Ankyrin repeat"/>
    <property type="match status" value="1"/>
</dbReference>